<accession>A0A9D2R4M1</accession>
<evidence type="ECO:0000313" key="2">
    <source>
        <dbReference type="Proteomes" id="UP000823897"/>
    </source>
</evidence>
<dbReference type="InterPro" id="IPR041881">
    <property type="entry name" value="PqqD_sf"/>
</dbReference>
<proteinExistence type="predicted"/>
<protein>
    <submittedName>
        <fullName evidence="1">PqqD family protein</fullName>
    </submittedName>
</protein>
<reference evidence="1" key="1">
    <citation type="journal article" date="2021" name="PeerJ">
        <title>Extensive microbial diversity within the chicken gut microbiome revealed by metagenomics and culture.</title>
        <authorList>
            <person name="Gilroy R."/>
            <person name="Ravi A."/>
            <person name="Getino M."/>
            <person name="Pursley I."/>
            <person name="Horton D.L."/>
            <person name="Alikhan N.F."/>
            <person name="Baker D."/>
            <person name="Gharbi K."/>
            <person name="Hall N."/>
            <person name="Watson M."/>
            <person name="Adriaenssens E.M."/>
            <person name="Foster-Nyarko E."/>
            <person name="Jarju S."/>
            <person name="Secka A."/>
            <person name="Antonio M."/>
            <person name="Oren A."/>
            <person name="Chaudhuri R.R."/>
            <person name="La Ragione R."/>
            <person name="Hildebrand F."/>
            <person name="Pallen M.J."/>
        </authorList>
    </citation>
    <scope>NUCLEOTIDE SEQUENCE</scope>
    <source>
        <strain evidence="1">ChiGjej3B3-11674</strain>
    </source>
</reference>
<organism evidence="1 2">
    <name type="scientific">Candidatus Mediterraneibacter tabaqchaliae</name>
    <dbReference type="NCBI Taxonomy" id="2838689"/>
    <lineage>
        <taxon>Bacteria</taxon>
        <taxon>Bacillati</taxon>
        <taxon>Bacillota</taxon>
        <taxon>Clostridia</taxon>
        <taxon>Lachnospirales</taxon>
        <taxon>Lachnospiraceae</taxon>
        <taxon>Mediterraneibacter</taxon>
    </lineage>
</organism>
<dbReference type="EMBL" id="DWUV01000057">
    <property type="protein sequence ID" value="HJD33498.1"/>
    <property type="molecule type" value="Genomic_DNA"/>
</dbReference>
<dbReference type="AlphaFoldDB" id="A0A9D2R4M1"/>
<comment type="caution">
    <text evidence="1">The sequence shown here is derived from an EMBL/GenBank/DDBJ whole genome shotgun (WGS) entry which is preliminary data.</text>
</comment>
<dbReference type="Pfam" id="PF05402">
    <property type="entry name" value="PqqD"/>
    <property type="match status" value="1"/>
</dbReference>
<sequence>MKKGYKKPVVAYTDMEKGKTFSNSEAYGEWILCQDWMKEAEGLGIAGLAEELVRYRANPEYIYREIAGESVLIPSGKAAQQFSGLASLNKTGVFLWELLGRERSLRELSRALGEEYELTEEQSTEDVKAFLELGLSRELIIRR</sequence>
<name>A0A9D2R4M1_9FIRM</name>
<dbReference type="Proteomes" id="UP000823897">
    <property type="component" value="Unassembled WGS sequence"/>
</dbReference>
<gene>
    <name evidence="1" type="ORF">H9911_03010</name>
</gene>
<dbReference type="InterPro" id="IPR008792">
    <property type="entry name" value="PQQD"/>
</dbReference>
<evidence type="ECO:0000313" key="1">
    <source>
        <dbReference type="EMBL" id="HJD33498.1"/>
    </source>
</evidence>
<dbReference type="Gene3D" id="1.10.10.1150">
    <property type="entry name" value="Coenzyme PQQ synthesis protein D (PqqD)"/>
    <property type="match status" value="1"/>
</dbReference>
<reference evidence="1" key="2">
    <citation type="submission" date="2021-04" db="EMBL/GenBank/DDBJ databases">
        <authorList>
            <person name="Gilroy R."/>
        </authorList>
    </citation>
    <scope>NUCLEOTIDE SEQUENCE</scope>
    <source>
        <strain evidence="1">ChiGjej3B3-11674</strain>
    </source>
</reference>